<dbReference type="Proteomes" id="UP000639643">
    <property type="component" value="Unassembled WGS sequence"/>
</dbReference>
<dbReference type="AlphaFoldDB" id="A0A8H6KJK4"/>
<evidence type="ECO:0000313" key="3">
    <source>
        <dbReference type="Proteomes" id="UP000639643"/>
    </source>
</evidence>
<evidence type="ECO:0000256" key="1">
    <source>
        <dbReference type="SAM" id="MobiDB-lite"/>
    </source>
</evidence>
<feature type="region of interest" description="Disordered" evidence="1">
    <location>
        <begin position="63"/>
        <end position="88"/>
    </location>
</feature>
<evidence type="ECO:0000313" key="2">
    <source>
        <dbReference type="EMBL" id="KAF6832687.1"/>
    </source>
</evidence>
<gene>
    <name evidence="2" type="ORF">CMUS01_06837</name>
</gene>
<proteinExistence type="predicted"/>
<feature type="compositionally biased region" description="Basic and acidic residues" evidence="1">
    <location>
        <begin position="117"/>
        <end position="129"/>
    </location>
</feature>
<comment type="caution">
    <text evidence="2">The sequence shown here is derived from an EMBL/GenBank/DDBJ whole genome shotgun (WGS) entry which is preliminary data.</text>
</comment>
<feature type="region of interest" description="Disordered" evidence="1">
    <location>
        <begin position="105"/>
        <end position="133"/>
    </location>
</feature>
<feature type="compositionally biased region" description="Low complexity" evidence="1">
    <location>
        <begin position="63"/>
        <end position="76"/>
    </location>
</feature>
<accession>A0A8H6KJK4</accession>
<keyword evidence="3" id="KW-1185">Reference proteome</keyword>
<reference evidence="2" key="1">
    <citation type="journal article" date="2020" name="Phytopathology">
        <title>Genome Sequence Resources of Colletotrichum truncatum, C. plurivorum, C. musicola, and C. sojae: Four Species Pathogenic to Soybean (Glycine max).</title>
        <authorList>
            <person name="Rogerio F."/>
            <person name="Boufleur T.R."/>
            <person name="Ciampi-Guillardi M."/>
            <person name="Sukno S.A."/>
            <person name="Thon M.R."/>
            <person name="Massola Junior N.S."/>
            <person name="Baroncelli R."/>
        </authorList>
    </citation>
    <scope>NUCLEOTIDE SEQUENCE</scope>
    <source>
        <strain evidence="2">LFN0074</strain>
    </source>
</reference>
<sequence>MAATASPAPRFQGSLAPGVGVSSVIAASRDKKVIGRASSPLFPHVHDHGHGCGIAVAGSIKVTSSSKPPTTSLTASNPVDRPPLPLRPAYPGPSRLACLVRTSSFSIGGPSRYHRGSKQESGTRPRENLTDWAGPSLLGGHSCF</sequence>
<organism evidence="2 3">
    <name type="scientific">Colletotrichum musicola</name>
    <dbReference type="NCBI Taxonomy" id="2175873"/>
    <lineage>
        <taxon>Eukaryota</taxon>
        <taxon>Fungi</taxon>
        <taxon>Dikarya</taxon>
        <taxon>Ascomycota</taxon>
        <taxon>Pezizomycotina</taxon>
        <taxon>Sordariomycetes</taxon>
        <taxon>Hypocreomycetidae</taxon>
        <taxon>Glomerellales</taxon>
        <taxon>Glomerellaceae</taxon>
        <taxon>Colletotrichum</taxon>
        <taxon>Colletotrichum orchidearum species complex</taxon>
    </lineage>
</organism>
<dbReference type="EMBL" id="WIGM01000232">
    <property type="protein sequence ID" value="KAF6832687.1"/>
    <property type="molecule type" value="Genomic_DNA"/>
</dbReference>
<protein>
    <submittedName>
        <fullName evidence="2">Uncharacterized protein</fullName>
    </submittedName>
</protein>
<name>A0A8H6KJK4_9PEZI</name>